<feature type="compositionally biased region" description="Low complexity" evidence="1">
    <location>
        <begin position="83"/>
        <end position="98"/>
    </location>
</feature>
<organism evidence="2 3">
    <name type="scientific">Pseudofrankia asymbiotica</name>
    <dbReference type="NCBI Taxonomy" id="1834516"/>
    <lineage>
        <taxon>Bacteria</taxon>
        <taxon>Bacillati</taxon>
        <taxon>Actinomycetota</taxon>
        <taxon>Actinomycetes</taxon>
        <taxon>Frankiales</taxon>
        <taxon>Frankiaceae</taxon>
        <taxon>Pseudofrankia</taxon>
    </lineage>
</organism>
<dbReference type="Proteomes" id="UP000188929">
    <property type="component" value="Unassembled WGS sequence"/>
</dbReference>
<gene>
    <name evidence="2" type="ORF">BL253_35910</name>
</gene>
<feature type="region of interest" description="Disordered" evidence="1">
    <location>
        <begin position="34"/>
        <end position="98"/>
    </location>
</feature>
<dbReference type="EMBL" id="MOMC01000110">
    <property type="protein sequence ID" value="ONH22360.1"/>
    <property type="molecule type" value="Genomic_DNA"/>
</dbReference>
<sequence>MAEASTFRSVAAVAPNSTDAWRMMAVAFAWVGTPRPARSNASTESRHAATTRSEGEPPSRARRRACHRDSDRTARRPAHTRARNTTSASTATSASSAR</sequence>
<accession>A0A1V2I018</accession>
<evidence type="ECO:0000313" key="2">
    <source>
        <dbReference type="EMBL" id="ONH22360.1"/>
    </source>
</evidence>
<protein>
    <submittedName>
        <fullName evidence="2">Uncharacterized protein</fullName>
    </submittedName>
</protein>
<keyword evidence="3" id="KW-1185">Reference proteome</keyword>
<comment type="caution">
    <text evidence="2">The sequence shown here is derived from an EMBL/GenBank/DDBJ whole genome shotgun (WGS) entry which is preliminary data.</text>
</comment>
<name>A0A1V2I018_9ACTN</name>
<evidence type="ECO:0000256" key="1">
    <source>
        <dbReference type="SAM" id="MobiDB-lite"/>
    </source>
</evidence>
<dbReference type="AlphaFoldDB" id="A0A1V2I018"/>
<evidence type="ECO:0000313" key="3">
    <source>
        <dbReference type="Proteomes" id="UP000188929"/>
    </source>
</evidence>
<proteinExistence type="predicted"/>
<feature type="compositionally biased region" description="Polar residues" evidence="1">
    <location>
        <begin position="39"/>
        <end position="52"/>
    </location>
</feature>
<reference evidence="3" key="1">
    <citation type="submission" date="2016-10" db="EMBL/GenBank/DDBJ databases">
        <title>Frankia sp. NRRL B-16386 Genome sequencing.</title>
        <authorList>
            <person name="Ghodhbane-Gtari F."/>
            <person name="Swanson E."/>
            <person name="Gueddou A."/>
            <person name="Hezbri K."/>
            <person name="Ktari K."/>
            <person name="Nouioui I."/>
            <person name="Morris K."/>
            <person name="Simpson S."/>
            <person name="Abebe-Akele F."/>
            <person name="Thomas K."/>
            <person name="Gtari M."/>
            <person name="Tisa L.S."/>
        </authorList>
    </citation>
    <scope>NUCLEOTIDE SEQUENCE [LARGE SCALE GENOMIC DNA]</scope>
    <source>
        <strain evidence="3">NRRL B-16386</strain>
    </source>
</reference>